<dbReference type="PANTHER" id="PTHR43140:SF1">
    <property type="entry name" value="TYPE I RESTRICTION ENZYME ECOKI SPECIFICITY SUBUNIT"/>
    <property type="match status" value="1"/>
</dbReference>
<reference evidence="7 9" key="1">
    <citation type="submission" date="2020-05" db="EMBL/GenBank/DDBJ databases">
        <title>Comparative genomic analysis of denitrifying bacteria from Halomonas genus.</title>
        <authorList>
            <person name="Wang L."/>
            <person name="Shao Z."/>
        </authorList>
    </citation>
    <scope>NUCLEOTIDE SEQUENCE [LARGE SCALE GENOMIC DNA]</scope>
    <source>
        <strain evidence="7 9">DSM 17331</strain>
    </source>
</reference>
<keyword evidence="6" id="KW-0255">Endonuclease</keyword>
<feature type="domain" description="Type I restriction modification DNA specificity" evidence="5">
    <location>
        <begin position="263"/>
        <end position="387"/>
    </location>
</feature>
<dbReference type="RefSeq" id="WP_181515098.1">
    <property type="nucleotide sequence ID" value="NZ_JABFUB010000009.1"/>
</dbReference>
<feature type="domain" description="Type I restriction modification DNA specificity" evidence="5">
    <location>
        <begin position="8"/>
        <end position="174"/>
    </location>
</feature>
<keyword evidence="3" id="KW-0238">DNA-binding</keyword>
<dbReference type="GO" id="GO:0004519">
    <property type="term" value="F:endonuclease activity"/>
    <property type="evidence" value="ECO:0007669"/>
    <property type="project" value="UniProtKB-KW"/>
</dbReference>
<dbReference type="GO" id="GO:0009307">
    <property type="term" value="P:DNA restriction-modification system"/>
    <property type="evidence" value="ECO:0007669"/>
    <property type="project" value="UniProtKB-KW"/>
</dbReference>
<evidence type="ECO:0000256" key="1">
    <source>
        <dbReference type="ARBA" id="ARBA00010923"/>
    </source>
</evidence>
<evidence type="ECO:0000256" key="4">
    <source>
        <dbReference type="SAM" id="MobiDB-lite"/>
    </source>
</evidence>
<protein>
    <submittedName>
        <fullName evidence="6">Restriction endonuclease subunit S</fullName>
    </submittedName>
</protein>
<name>A0A7V9W221_9GAMM</name>
<keyword evidence="6" id="KW-0378">Hydrolase</keyword>
<evidence type="ECO:0000313" key="7">
    <source>
        <dbReference type="EMBL" id="MCG6662337.1"/>
    </source>
</evidence>
<dbReference type="Proteomes" id="UP000814353">
    <property type="component" value="Unassembled WGS sequence"/>
</dbReference>
<evidence type="ECO:0000313" key="9">
    <source>
        <dbReference type="Proteomes" id="UP000814353"/>
    </source>
</evidence>
<sequence length="456" mass="50608">MTLKLSVPVAWKIVPLHEVTEVVMGQSPSGEFVNQAGDGVPFFQGKAEFGELNPKPKKFCTQPKKMALPGDVLLSVRAPVGPTNVADQEVCIGRGLSAVRASLGVGRKYLLYYFRAIEPWMSQQGTGSTFKAVSGGFIKGLPFALPPLEEQKAIADKLDELLAQVNHLKARLDTIPAILKRFRQSVLAAAVSGRMTEQWRKEKRLHPAIEVELGSLINKGPQNGIYKPSSAYGEGVRIIRIDGFYDGELVSWSGMKRLGISCEELEKWRVNSGDILINRVNSIEYLGKCALVRHVPEDAVFESNIMRFSVDPEKSIQEYVMRCLSSRPVKRQLVGKAKHAVNQASINQKDVKSCVIPLPHIEEQAEIIRRVNQLFAFADQIEQQVKNAQARVNKLTQSILAKAFRGELTAEWREAHPELISGENSAMALLERIKAEKEKPPGVRSGRKDKQTSLPV</sequence>
<feature type="region of interest" description="Disordered" evidence="4">
    <location>
        <begin position="434"/>
        <end position="456"/>
    </location>
</feature>
<dbReference type="SUPFAM" id="SSF116734">
    <property type="entry name" value="DNA methylase specificity domain"/>
    <property type="match status" value="2"/>
</dbReference>
<keyword evidence="6" id="KW-0540">Nuclease</keyword>
<evidence type="ECO:0000256" key="3">
    <source>
        <dbReference type="ARBA" id="ARBA00023125"/>
    </source>
</evidence>
<proteinExistence type="inferred from homology"/>
<dbReference type="InterPro" id="IPR000055">
    <property type="entry name" value="Restrct_endonuc_typeI_TRD"/>
</dbReference>
<gene>
    <name evidence="6" type="ORF">H1D44_12045</name>
    <name evidence="7" type="ORF">HOP48_12370</name>
</gene>
<comment type="caution">
    <text evidence="6">The sequence shown here is derived from an EMBL/GenBank/DDBJ whole genome shotgun (WGS) entry which is preliminary data.</text>
</comment>
<dbReference type="InterPro" id="IPR051212">
    <property type="entry name" value="Type-I_RE_S_subunit"/>
</dbReference>
<keyword evidence="2" id="KW-0680">Restriction system</keyword>
<dbReference type="CDD" id="cd17497">
    <property type="entry name" value="RMtype1_S_TteMORF1547P-TRD2-CR2_like"/>
    <property type="match status" value="1"/>
</dbReference>
<dbReference type="Pfam" id="PF01420">
    <property type="entry name" value="Methylase_S"/>
    <property type="match status" value="2"/>
</dbReference>
<dbReference type="EMBL" id="JABFUB010000009">
    <property type="protein sequence ID" value="MCG6662337.1"/>
    <property type="molecule type" value="Genomic_DNA"/>
</dbReference>
<evidence type="ECO:0000313" key="8">
    <source>
        <dbReference type="Proteomes" id="UP000518091"/>
    </source>
</evidence>
<dbReference type="Proteomes" id="UP000518091">
    <property type="component" value="Unassembled WGS sequence"/>
</dbReference>
<comment type="similarity">
    <text evidence="1">Belongs to the type-I restriction system S methylase family.</text>
</comment>
<evidence type="ECO:0000259" key="5">
    <source>
        <dbReference type="Pfam" id="PF01420"/>
    </source>
</evidence>
<dbReference type="PANTHER" id="PTHR43140">
    <property type="entry name" value="TYPE-1 RESTRICTION ENZYME ECOKI SPECIFICITY PROTEIN"/>
    <property type="match status" value="1"/>
</dbReference>
<evidence type="ECO:0000313" key="6">
    <source>
        <dbReference type="EMBL" id="MBA2779625.1"/>
    </source>
</evidence>
<dbReference type="EMBL" id="JACEFT010000013">
    <property type="protein sequence ID" value="MBA2779625.1"/>
    <property type="molecule type" value="Genomic_DNA"/>
</dbReference>
<dbReference type="InterPro" id="IPR044946">
    <property type="entry name" value="Restrct_endonuc_typeI_TRD_sf"/>
</dbReference>
<keyword evidence="9" id="KW-1185">Reference proteome</keyword>
<dbReference type="GO" id="GO:0003677">
    <property type="term" value="F:DNA binding"/>
    <property type="evidence" value="ECO:0007669"/>
    <property type="project" value="UniProtKB-KW"/>
</dbReference>
<accession>A0A7V9W221</accession>
<evidence type="ECO:0000256" key="2">
    <source>
        <dbReference type="ARBA" id="ARBA00022747"/>
    </source>
</evidence>
<organism evidence="6 8">
    <name type="scientific">Billgrantia kenyensis</name>
    <dbReference type="NCBI Taxonomy" id="321266"/>
    <lineage>
        <taxon>Bacteria</taxon>
        <taxon>Pseudomonadati</taxon>
        <taxon>Pseudomonadota</taxon>
        <taxon>Gammaproteobacteria</taxon>
        <taxon>Oceanospirillales</taxon>
        <taxon>Halomonadaceae</taxon>
        <taxon>Billgrantia</taxon>
    </lineage>
</organism>
<dbReference type="Gene3D" id="3.90.220.20">
    <property type="entry name" value="DNA methylase specificity domains"/>
    <property type="match status" value="2"/>
</dbReference>
<dbReference type="CDD" id="cd17517">
    <property type="entry name" value="RMtype1_S_EcoKI_StySPI-TRD2-CR2_like"/>
    <property type="match status" value="1"/>
</dbReference>
<dbReference type="AlphaFoldDB" id="A0A7V9W221"/>
<reference evidence="6 8" key="2">
    <citation type="submission" date="2020-07" db="EMBL/GenBank/DDBJ databases">
        <title>Identification of Halomonas strains.</title>
        <authorList>
            <person name="Xiao Z."/>
            <person name="Shen J."/>
        </authorList>
    </citation>
    <scope>NUCLEOTIDE SEQUENCE [LARGE SCALE GENOMIC DNA]</scope>
    <source>
        <strain evidence="6 8">DSM 17331</strain>
    </source>
</reference>